<dbReference type="InterPro" id="IPR039425">
    <property type="entry name" value="RNA_pol_sigma-70-like"/>
</dbReference>
<dbReference type="InterPro" id="IPR032710">
    <property type="entry name" value="NTF2-like_dom_sf"/>
</dbReference>
<dbReference type="Gene3D" id="1.10.10.10">
    <property type="entry name" value="Winged helix-like DNA-binding domain superfamily/Winged helix DNA-binding domain"/>
    <property type="match status" value="1"/>
</dbReference>
<dbReference type="GO" id="GO:0016987">
    <property type="term" value="F:sigma factor activity"/>
    <property type="evidence" value="ECO:0007669"/>
    <property type="project" value="UniProtKB-KW"/>
</dbReference>
<reference evidence="9" key="1">
    <citation type="submission" date="2021-01" db="EMBL/GenBank/DDBJ databases">
        <title>Whole genome shotgun sequence of Actinocatenispora rupis NBRC 107355.</title>
        <authorList>
            <person name="Komaki H."/>
            <person name="Tamura T."/>
        </authorList>
    </citation>
    <scope>NUCLEOTIDE SEQUENCE</scope>
    <source>
        <strain evidence="9">NBRC 107355</strain>
    </source>
</reference>
<evidence type="ECO:0000313" key="9">
    <source>
        <dbReference type="EMBL" id="GID11402.1"/>
    </source>
</evidence>
<evidence type="ECO:0000256" key="3">
    <source>
        <dbReference type="ARBA" id="ARBA00023015"/>
    </source>
</evidence>
<dbReference type="Pfam" id="PF04542">
    <property type="entry name" value="Sigma70_r2"/>
    <property type="match status" value="1"/>
</dbReference>
<evidence type="ECO:0000313" key="10">
    <source>
        <dbReference type="Proteomes" id="UP000612808"/>
    </source>
</evidence>
<dbReference type="Pfam" id="PF08281">
    <property type="entry name" value="Sigma70_r4_2"/>
    <property type="match status" value="1"/>
</dbReference>
<comment type="caution">
    <text evidence="9">The sequence shown here is derived from an EMBL/GenBank/DDBJ whole genome shotgun (WGS) entry which is preliminary data.</text>
</comment>
<dbReference type="SUPFAM" id="SSF54427">
    <property type="entry name" value="NTF2-like"/>
    <property type="match status" value="1"/>
</dbReference>
<dbReference type="RefSeq" id="WP_203657399.1">
    <property type="nucleotide sequence ID" value="NZ_BAAAZM010000006.1"/>
</dbReference>
<feature type="domain" description="SnoaL-like" evidence="8">
    <location>
        <begin position="198"/>
        <end position="254"/>
    </location>
</feature>
<evidence type="ECO:0000259" key="7">
    <source>
        <dbReference type="Pfam" id="PF08281"/>
    </source>
</evidence>
<dbReference type="GO" id="GO:0003677">
    <property type="term" value="F:DNA binding"/>
    <property type="evidence" value="ECO:0007669"/>
    <property type="project" value="InterPro"/>
</dbReference>
<evidence type="ECO:0000256" key="2">
    <source>
        <dbReference type="ARBA" id="ARBA00011344"/>
    </source>
</evidence>
<dbReference type="NCBIfam" id="TIGR02937">
    <property type="entry name" value="sigma70-ECF"/>
    <property type="match status" value="1"/>
</dbReference>
<sequence>MTRFEDTAGPYRREIFAYCYRMLGSPHDADDAVQDTYLRAWRGFDGFQGRSSVRTWLYRIATRVCLRALAGRSRRALPSGLGAPAADPAGDLAPRTAEVAWVEPVSAAELDPAAVAESRATVRLAFVAALQHLPGRQRAVLVLRDVLMFRADEVADLLDTTTAAVNSALQRARAQLARTAPDGYDVVEPTDPLRRNLIRRYAAAFEHADVDELVRVLAADAVLEMPPVPTWFRGREHVARFLRRRLTGPGALRMLPTTANDQPAFGLYARGHGGVHRAHALQLLTVGPTGVARIDMIHDPLLFPRFGLPHLATTSEETPQCT</sequence>
<feature type="domain" description="RNA polymerase sigma-70 region 2" evidence="6">
    <location>
        <begin position="11"/>
        <end position="74"/>
    </location>
</feature>
<dbReference type="InterPro" id="IPR013324">
    <property type="entry name" value="RNA_pol_sigma_r3/r4-like"/>
</dbReference>
<gene>
    <name evidence="9" type="primary">rpoE_8</name>
    <name evidence="9" type="ORF">Aru02nite_22910</name>
</gene>
<dbReference type="AlphaFoldDB" id="A0A8J3J3S0"/>
<comment type="similarity">
    <text evidence="1">Belongs to the sigma-70 factor family. ECF subfamily.</text>
</comment>
<dbReference type="SUPFAM" id="SSF88946">
    <property type="entry name" value="Sigma2 domain of RNA polymerase sigma factors"/>
    <property type="match status" value="1"/>
</dbReference>
<dbReference type="PANTHER" id="PTHR43133:SF65">
    <property type="entry name" value="ECF RNA POLYMERASE SIGMA FACTOR SIGG"/>
    <property type="match status" value="1"/>
</dbReference>
<dbReference type="InterPro" id="IPR037401">
    <property type="entry name" value="SnoaL-like"/>
</dbReference>
<organism evidence="9 10">
    <name type="scientific">Actinocatenispora rupis</name>
    <dbReference type="NCBI Taxonomy" id="519421"/>
    <lineage>
        <taxon>Bacteria</taxon>
        <taxon>Bacillati</taxon>
        <taxon>Actinomycetota</taxon>
        <taxon>Actinomycetes</taxon>
        <taxon>Micromonosporales</taxon>
        <taxon>Micromonosporaceae</taxon>
        <taxon>Actinocatenispora</taxon>
    </lineage>
</organism>
<evidence type="ECO:0000259" key="6">
    <source>
        <dbReference type="Pfam" id="PF04542"/>
    </source>
</evidence>
<keyword evidence="3" id="KW-0805">Transcription regulation</keyword>
<feature type="domain" description="RNA polymerase sigma factor 70 region 4 type 2" evidence="7">
    <location>
        <begin position="124"/>
        <end position="176"/>
    </location>
</feature>
<evidence type="ECO:0000256" key="5">
    <source>
        <dbReference type="ARBA" id="ARBA00023163"/>
    </source>
</evidence>
<dbReference type="PANTHER" id="PTHR43133">
    <property type="entry name" value="RNA POLYMERASE ECF-TYPE SIGMA FACTO"/>
    <property type="match status" value="1"/>
</dbReference>
<dbReference type="InterPro" id="IPR014284">
    <property type="entry name" value="RNA_pol_sigma-70_dom"/>
</dbReference>
<dbReference type="Pfam" id="PF12680">
    <property type="entry name" value="SnoaL_2"/>
    <property type="match status" value="1"/>
</dbReference>
<dbReference type="Gene3D" id="1.10.1740.10">
    <property type="match status" value="1"/>
</dbReference>
<dbReference type="InterPro" id="IPR036388">
    <property type="entry name" value="WH-like_DNA-bd_sf"/>
</dbReference>
<dbReference type="GO" id="GO:0006352">
    <property type="term" value="P:DNA-templated transcription initiation"/>
    <property type="evidence" value="ECO:0007669"/>
    <property type="project" value="InterPro"/>
</dbReference>
<dbReference type="SUPFAM" id="SSF88659">
    <property type="entry name" value="Sigma3 and sigma4 domains of RNA polymerase sigma factors"/>
    <property type="match status" value="1"/>
</dbReference>
<dbReference type="Proteomes" id="UP000612808">
    <property type="component" value="Unassembled WGS sequence"/>
</dbReference>
<proteinExistence type="inferred from homology"/>
<protein>
    <submittedName>
        <fullName evidence="9">RNA polymerase sigma factor</fullName>
    </submittedName>
</protein>
<dbReference type="NCBIfam" id="NF006089">
    <property type="entry name" value="PRK08241.1"/>
    <property type="match status" value="1"/>
</dbReference>
<evidence type="ECO:0000256" key="4">
    <source>
        <dbReference type="ARBA" id="ARBA00023082"/>
    </source>
</evidence>
<dbReference type="Gene3D" id="3.10.450.50">
    <property type="match status" value="1"/>
</dbReference>
<evidence type="ECO:0000256" key="1">
    <source>
        <dbReference type="ARBA" id="ARBA00010641"/>
    </source>
</evidence>
<keyword evidence="4" id="KW-0731">Sigma factor</keyword>
<keyword evidence="10" id="KW-1185">Reference proteome</keyword>
<dbReference type="InterPro" id="IPR007627">
    <property type="entry name" value="RNA_pol_sigma70_r2"/>
</dbReference>
<evidence type="ECO:0000259" key="8">
    <source>
        <dbReference type="Pfam" id="PF12680"/>
    </source>
</evidence>
<dbReference type="EMBL" id="BOMB01000012">
    <property type="protein sequence ID" value="GID11402.1"/>
    <property type="molecule type" value="Genomic_DNA"/>
</dbReference>
<keyword evidence="5" id="KW-0804">Transcription</keyword>
<dbReference type="CDD" id="cd06171">
    <property type="entry name" value="Sigma70_r4"/>
    <property type="match status" value="1"/>
</dbReference>
<comment type="subunit">
    <text evidence="2">Interacts transiently with the RNA polymerase catalytic core formed by RpoA, RpoB, RpoC and RpoZ (2 alpha, 1 beta, 1 beta' and 1 omega subunit) to form the RNA polymerase holoenzyme that can initiate transcription.</text>
</comment>
<accession>A0A8J3J3S0</accession>
<name>A0A8J3J3S0_9ACTN</name>
<dbReference type="InterPro" id="IPR013325">
    <property type="entry name" value="RNA_pol_sigma_r2"/>
</dbReference>
<dbReference type="NCBIfam" id="TIGR02960">
    <property type="entry name" value="SigX5"/>
    <property type="match status" value="1"/>
</dbReference>
<dbReference type="InterPro" id="IPR014305">
    <property type="entry name" value="RNA_pol_sigma-G_actinobac"/>
</dbReference>
<dbReference type="InterPro" id="IPR013249">
    <property type="entry name" value="RNA_pol_sigma70_r4_t2"/>
</dbReference>